<gene>
    <name evidence="1" type="ORF">RSOLAG22IIIB_11538</name>
</gene>
<dbReference type="Proteomes" id="UP000044841">
    <property type="component" value="Unassembled WGS sequence"/>
</dbReference>
<name>A0A0K6G919_9AGAM</name>
<dbReference type="AlphaFoldDB" id="A0A0K6G919"/>
<evidence type="ECO:0000313" key="1">
    <source>
        <dbReference type="EMBL" id="CUA74874.1"/>
    </source>
</evidence>
<accession>A0A0K6G919</accession>
<dbReference type="EMBL" id="CYGV01001503">
    <property type="protein sequence ID" value="CUA74874.1"/>
    <property type="molecule type" value="Genomic_DNA"/>
</dbReference>
<reference evidence="1 2" key="1">
    <citation type="submission" date="2015-07" db="EMBL/GenBank/DDBJ databases">
        <authorList>
            <person name="Noorani M."/>
        </authorList>
    </citation>
    <scope>NUCLEOTIDE SEQUENCE [LARGE SCALE GENOMIC DNA]</scope>
    <source>
        <strain evidence="1">BBA 69670</strain>
    </source>
</reference>
<proteinExistence type="predicted"/>
<organism evidence="1 2">
    <name type="scientific">Rhizoctonia solani</name>
    <dbReference type="NCBI Taxonomy" id="456999"/>
    <lineage>
        <taxon>Eukaryota</taxon>
        <taxon>Fungi</taxon>
        <taxon>Dikarya</taxon>
        <taxon>Basidiomycota</taxon>
        <taxon>Agaricomycotina</taxon>
        <taxon>Agaricomycetes</taxon>
        <taxon>Cantharellales</taxon>
        <taxon>Ceratobasidiaceae</taxon>
        <taxon>Rhizoctonia</taxon>
    </lineage>
</organism>
<keyword evidence="2" id="KW-1185">Reference proteome</keyword>
<protein>
    <recommendedName>
        <fullName evidence="3">Type I restriction enzyme R protein N-terminal domain-containing protein</fullName>
    </recommendedName>
</protein>
<evidence type="ECO:0008006" key="3">
    <source>
        <dbReference type="Google" id="ProtNLM"/>
    </source>
</evidence>
<sequence>MSFYGLEDGRDNVLYDNLIEESRVNGFWISILSNFFPAPGYFIDAEARFQGTSRVDLIVKRIDWNGLTPTYTPIIIFEGKGASKSNAEKIRGQLGRYTEDVEAFDKKFTVWCIGAMGRKAYFYHYTRGDQTDLKPVSVGTFADGSADVKAQRKSMDAPEYDLGNNFTQIANILYRICGGSGPRHFS</sequence>
<evidence type="ECO:0000313" key="2">
    <source>
        <dbReference type="Proteomes" id="UP000044841"/>
    </source>
</evidence>